<protein>
    <submittedName>
        <fullName evidence="1">OLC1v1002160C1</fullName>
    </submittedName>
</protein>
<gene>
    <name evidence="1" type="ORF">OLC1_LOCUS12755</name>
</gene>
<sequence>MASFGPETAHMESFEAWFQTQGMELEEYFDCFRYRLEQGVREVDEGVYAELDEKLDNVFNQLRTKKDVKFDSQTTIPEKEKEPEIYSNFSINSCKFSNNFVADGDGCMSMIDGTKKFMKMVDDNMGKLSGNGHLSIHFTEPRIIVESLVEADDCSCVLFGLEALGDLILFELAIFGVYALFVKLDEFGVLFEDSIVVCLDFSLFVNINVLAGEGLVCLLKDEIGTRSKGESMSLIKGLVFNGSSVFQRAAEF</sequence>
<proteinExistence type="predicted"/>
<organism evidence="1 2">
    <name type="scientific">Oldenlandia corymbosa var. corymbosa</name>
    <dbReference type="NCBI Taxonomy" id="529605"/>
    <lineage>
        <taxon>Eukaryota</taxon>
        <taxon>Viridiplantae</taxon>
        <taxon>Streptophyta</taxon>
        <taxon>Embryophyta</taxon>
        <taxon>Tracheophyta</taxon>
        <taxon>Spermatophyta</taxon>
        <taxon>Magnoliopsida</taxon>
        <taxon>eudicotyledons</taxon>
        <taxon>Gunneridae</taxon>
        <taxon>Pentapetalae</taxon>
        <taxon>asterids</taxon>
        <taxon>lamiids</taxon>
        <taxon>Gentianales</taxon>
        <taxon>Rubiaceae</taxon>
        <taxon>Rubioideae</taxon>
        <taxon>Spermacoceae</taxon>
        <taxon>Hedyotis-Oldenlandia complex</taxon>
        <taxon>Oldenlandia</taxon>
    </lineage>
</organism>
<evidence type="ECO:0000313" key="1">
    <source>
        <dbReference type="EMBL" id="CAI9103639.1"/>
    </source>
</evidence>
<dbReference type="Proteomes" id="UP001161247">
    <property type="component" value="Chromosome 4"/>
</dbReference>
<name>A0AAV1D6Z0_OLDCO</name>
<accession>A0AAV1D6Z0</accession>
<dbReference type="EMBL" id="OX459121">
    <property type="protein sequence ID" value="CAI9103639.1"/>
    <property type="molecule type" value="Genomic_DNA"/>
</dbReference>
<reference evidence="1" key="1">
    <citation type="submission" date="2023-03" db="EMBL/GenBank/DDBJ databases">
        <authorList>
            <person name="Julca I."/>
        </authorList>
    </citation>
    <scope>NUCLEOTIDE SEQUENCE</scope>
</reference>
<keyword evidence="2" id="KW-1185">Reference proteome</keyword>
<evidence type="ECO:0000313" key="2">
    <source>
        <dbReference type="Proteomes" id="UP001161247"/>
    </source>
</evidence>
<dbReference type="AlphaFoldDB" id="A0AAV1D6Z0"/>